<feature type="domain" description="Coenzyme Q-binding protein COQ10 START" evidence="1">
    <location>
        <begin position="11"/>
        <end position="121"/>
    </location>
</feature>
<dbReference type="CDD" id="cd08860">
    <property type="entry name" value="TcmN_ARO-CYC_like"/>
    <property type="match status" value="1"/>
</dbReference>
<protein>
    <submittedName>
        <fullName evidence="2">Putative polyketide cyclase</fullName>
    </submittedName>
</protein>
<accession>A0A1C3NU48</accession>
<organism evidence="2 3">
    <name type="scientific">Candidatus Protofrankia californiensis</name>
    <dbReference type="NCBI Taxonomy" id="1839754"/>
    <lineage>
        <taxon>Bacteria</taxon>
        <taxon>Bacillati</taxon>
        <taxon>Actinomycetota</taxon>
        <taxon>Actinomycetes</taxon>
        <taxon>Frankiales</taxon>
        <taxon>Frankiaceae</taxon>
        <taxon>Protofrankia</taxon>
    </lineage>
</organism>
<dbReference type="SUPFAM" id="SSF55961">
    <property type="entry name" value="Bet v1-like"/>
    <property type="match status" value="1"/>
</dbReference>
<dbReference type="Proteomes" id="UP000199013">
    <property type="component" value="Unassembled WGS sequence"/>
</dbReference>
<evidence type="ECO:0000313" key="3">
    <source>
        <dbReference type="Proteomes" id="UP000199013"/>
    </source>
</evidence>
<dbReference type="Pfam" id="PF03364">
    <property type="entry name" value="Polyketide_cyc"/>
    <property type="match status" value="1"/>
</dbReference>
<gene>
    <name evidence="2" type="ORF">FDG2_0712</name>
</gene>
<dbReference type="EMBL" id="FLUV01000288">
    <property type="protein sequence ID" value="SBW18543.1"/>
    <property type="molecule type" value="Genomic_DNA"/>
</dbReference>
<proteinExistence type="predicted"/>
<dbReference type="InterPro" id="IPR023393">
    <property type="entry name" value="START-like_dom_sf"/>
</dbReference>
<reference evidence="3" key="1">
    <citation type="submission" date="2016-02" db="EMBL/GenBank/DDBJ databases">
        <authorList>
            <person name="Wibberg D."/>
        </authorList>
    </citation>
    <scope>NUCLEOTIDE SEQUENCE [LARGE SCALE GENOMIC DNA]</scope>
</reference>
<dbReference type="AlphaFoldDB" id="A0A1C3NU48"/>
<dbReference type="InterPro" id="IPR005031">
    <property type="entry name" value="COQ10_START"/>
</dbReference>
<name>A0A1C3NU48_9ACTN</name>
<keyword evidence="3" id="KW-1185">Reference proteome</keyword>
<dbReference type="Gene3D" id="3.30.530.20">
    <property type="match status" value="1"/>
</dbReference>
<evidence type="ECO:0000313" key="2">
    <source>
        <dbReference type="EMBL" id="SBW18543.1"/>
    </source>
</evidence>
<evidence type="ECO:0000259" key="1">
    <source>
        <dbReference type="Pfam" id="PF03364"/>
    </source>
</evidence>
<sequence>MAGHTENSIWIDADIDLVWAITNDLDGWPDLFTEYASVEILEHHDQTFRFRLTMHPDANGKVWSWVSQRTLDPDKHRVQAHRVEPGPFEFMNIEWTYEPAGTGTRMRWVQDFHMRPDAPVDDEWMTNNINNNTRREMGVIREKVERAGRAVNSLPGQT</sequence>